<reference evidence="1 2" key="1">
    <citation type="journal article" date="2019" name="Int. J. Syst. Evol. Microbiol.">
        <title>The Global Catalogue of Microorganisms (GCM) 10K type strain sequencing project: providing services to taxonomists for standard genome sequencing and annotation.</title>
        <authorList>
            <consortium name="The Broad Institute Genomics Platform"/>
            <consortium name="The Broad Institute Genome Sequencing Center for Infectious Disease"/>
            <person name="Wu L."/>
            <person name="Ma J."/>
        </authorList>
    </citation>
    <scope>NUCLEOTIDE SEQUENCE [LARGE SCALE GENOMIC DNA]</scope>
    <source>
        <strain evidence="1 2">DT92</strain>
    </source>
</reference>
<keyword evidence="2" id="KW-1185">Reference proteome</keyword>
<name>A0ABD5XUS4_9EURY</name>
<accession>A0ABD5XUS4</accession>
<evidence type="ECO:0000313" key="1">
    <source>
        <dbReference type="EMBL" id="MFC7137404.1"/>
    </source>
</evidence>
<dbReference type="EMBL" id="JBHSZG010000001">
    <property type="protein sequence ID" value="MFC7137404.1"/>
    <property type="molecule type" value="Genomic_DNA"/>
</dbReference>
<sequence>MIRRGADHRLRTALFDERPDLPTPGCTTVTVYPHESRRPGLARRFVERLAF</sequence>
<gene>
    <name evidence="1" type="ORF">ACFQRB_15105</name>
</gene>
<dbReference type="AlphaFoldDB" id="A0ABD5XUS4"/>
<organism evidence="1 2">
    <name type="scientific">Halobaculum litoreum</name>
    <dbReference type="NCBI Taxonomy" id="3031998"/>
    <lineage>
        <taxon>Archaea</taxon>
        <taxon>Methanobacteriati</taxon>
        <taxon>Methanobacteriota</taxon>
        <taxon>Stenosarchaea group</taxon>
        <taxon>Halobacteria</taxon>
        <taxon>Halobacteriales</taxon>
        <taxon>Haloferacaceae</taxon>
        <taxon>Halobaculum</taxon>
    </lineage>
</organism>
<evidence type="ECO:0000313" key="2">
    <source>
        <dbReference type="Proteomes" id="UP001596368"/>
    </source>
</evidence>
<protein>
    <submittedName>
        <fullName evidence="1">Uncharacterized protein</fullName>
    </submittedName>
</protein>
<proteinExistence type="predicted"/>
<dbReference type="Proteomes" id="UP001596368">
    <property type="component" value="Unassembled WGS sequence"/>
</dbReference>
<comment type="caution">
    <text evidence="1">The sequence shown here is derived from an EMBL/GenBank/DDBJ whole genome shotgun (WGS) entry which is preliminary data.</text>
</comment>